<evidence type="ECO:0000313" key="3">
    <source>
        <dbReference type="EMBL" id="OTP11137.1"/>
    </source>
</evidence>
<dbReference type="Proteomes" id="UP000194933">
    <property type="component" value="Unassembled WGS sequence"/>
</dbReference>
<dbReference type="STRING" id="1987383.A5844_001271"/>
<evidence type="ECO:0000256" key="1">
    <source>
        <dbReference type="RuleBase" id="RU362001"/>
    </source>
</evidence>
<organism evidence="3 4">
    <name type="scientific">Candidatus Enterococcus wittei</name>
    <dbReference type="NCBI Taxonomy" id="1987383"/>
    <lineage>
        <taxon>Bacteria</taxon>
        <taxon>Bacillati</taxon>
        <taxon>Bacillota</taxon>
        <taxon>Bacilli</taxon>
        <taxon>Lactobacillales</taxon>
        <taxon>Enterococcaceae</taxon>
        <taxon>Enterococcus</taxon>
    </lineage>
</organism>
<proteinExistence type="inferred from homology"/>
<protein>
    <recommendedName>
        <fullName evidence="1">ESAT-6-like protein</fullName>
    </recommendedName>
</protein>
<keyword evidence="2" id="KW-0175">Coiled coil</keyword>
<dbReference type="RefSeq" id="WP_086284379.1">
    <property type="nucleotide sequence ID" value="NZ_NGMO01000002.1"/>
</dbReference>
<comment type="similarity">
    <text evidence="1">Belongs to the WXG100 family.</text>
</comment>
<keyword evidence="4" id="KW-1185">Reference proteome</keyword>
<name>A0A242K0E8_9ENTE</name>
<dbReference type="SUPFAM" id="SSF140453">
    <property type="entry name" value="EsxAB dimer-like"/>
    <property type="match status" value="1"/>
</dbReference>
<evidence type="ECO:0000313" key="4">
    <source>
        <dbReference type="Proteomes" id="UP000194933"/>
    </source>
</evidence>
<dbReference type="InterPro" id="IPR010310">
    <property type="entry name" value="T7SS_ESAT-6-like"/>
</dbReference>
<evidence type="ECO:0000256" key="2">
    <source>
        <dbReference type="SAM" id="Coils"/>
    </source>
</evidence>
<reference evidence="3 4" key="1">
    <citation type="submission" date="2017-05" db="EMBL/GenBank/DDBJ databases">
        <title>The Genome Sequence of Enterococcus sp. 10A9_DIV0425.</title>
        <authorList>
            <consortium name="The Broad Institute Genomics Platform"/>
            <consortium name="The Broad Institute Genomic Center for Infectious Diseases"/>
            <person name="Earl A."/>
            <person name="Manson A."/>
            <person name="Schwartman J."/>
            <person name="Gilmore M."/>
            <person name="Abouelleil A."/>
            <person name="Cao P."/>
            <person name="Chapman S."/>
            <person name="Cusick C."/>
            <person name="Shea T."/>
            <person name="Young S."/>
            <person name="Neafsey D."/>
            <person name="Nusbaum C."/>
            <person name="Birren B."/>
        </authorList>
    </citation>
    <scope>NUCLEOTIDE SEQUENCE [LARGE SCALE GENOMIC DNA]</scope>
    <source>
        <strain evidence="3 4">10A9_DIV0425</strain>
    </source>
</reference>
<dbReference type="EMBL" id="NGMO01000002">
    <property type="protein sequence ID" value="OTP11137.1"/>
    <property type="molecule type" value="Genomic_DNA"/>
</dbReference>
<gene>
    <name evidence="3" type="ORF">A5844_001271</name>
</gene>
<dbReference type="InterPro" id="IPR036689">
    <property type="entry name" value="ESAT-6-like_sf"/>
</dbReference>
<comment type="caution">
    <text evidence="3">The sequence shown here is derived from an EMBL/GenBank/DDBJ whole genome shotgun (WGS) entry which is preliminary data.</text>
</comment>
<dbReference type="Gene3D" id="1.10.287.1060">
    <property type="entry name" value="ESAT-6-like"/>
    <property type="match status" value="1"/>
</dbReference>
<dbReference type="Pfam" id="PF06013">
    <property type="entry name" value="WXG100"/>
    <property type="match status" value="1"/>
</dbReference>
<accession>A0A242K0E8</accession>
<dbReference type="NCBIfam" id="TIGR03930">
    <property type="entry name" value="WXG100_ESAT6"/>
    <property type="match status" value="1"/>
</dbReference>
<sequence>MAGVIKITPEQLKTQARVYSQASFQIQEALRKVHAMNQHIAQEWKGQAFQAYLAQYNQLEGNVKQMEQLLESIHQQLNKYADTVAERDRQDARSFGF</sequence>
<dbReference type="AlphaFoldDB" id="A0A242K0E8"/>
<feature type="coiled-coil region" evidence="2">
    <location>
        <begin position="49"/>
        <end position="83"/>
    </location>
</feature>